<dbReference type="KEGG" id="asla:NCTC11923_01366"/>
<proteinExistence type="predicted"/>
<dbReference type="AntiFam" id="ANF00006">
    <property type="entry name" value="Translation of CRISPR region"/>
</dbReference>
<sequence length="232" mass="24276">MRGVYFGPLVLGEAWDGSSPRARGLHGRAVSELDAGRIIPACAGFTPLPAARWRRWRDHPRVRGVYVSLCVAVFGFVGSSPRARGLPNPTLNNPRTHGIIPACAGFTTETSIGGGALPDHPRVRGVYPPASSQVVPMMGSSPRARGLRCDGVDRGCLGRIIPACAGFTDRPGGAQQSAADHPRVRGVYPVVMFAPPYSVGSSPRARGLPRRALGGLGRPGIIPACAGFTGIV</sequence>
<gene>
    <name evidence="1" type="ORF">NCTC11923_01366</name>
</gene>
<evidence type="ECO:0000313" key="2">
    <source>
        <dbReference type="Proteomes" id="UP000276899"/>
    </source>
</evidence>
<dbReference type="AlphaFoldDB" id="A0A3S4WH24"/>
<organism evidence="1 2">
    <name type="scientific">Actinomyces slackii</name>
    <dbReference type="NCBI Taxonomy" id="52774"/>
    <lineage>
        <taxon>Bacteria</taxon>
        <taxon>Bacillati</taxon>
        <taxon>Actinomycetota</taxon>
        <taxon>Actinomycetes</taxon>
        <taxon>Actinomycetales</taxon>
        <taxon>Actinomycetaceae</taxon>
        <taxon>Actinomyces</taxon>
    </lineage>
</organism>
<dbReference type="AntiFam" id="ANF00057">
    <property type="entry name" value="Translation of E. coli type CRISPR repeat"/>
</dbReference>
<name>A0A3S4WH24_9ACTO</name>
<protein>
    <submittedName>
        <fullName evidence="1">Domain of uncharacterized function (DUF2825)</fullName>
    </submittedName>
</protein>
<dbReference type="EMBL" id="LR134363">
    <property type="protein sequence ID" value="VEG74728.1"/>
    <property type="molecule type" value="Genomic_DNA"/>
</dbReference>
<dbReference type="Proteomes" id="UP000276899">
    <property type="component" value="Chromosome"/>
</dbReference>
<accession>A0A3S4WH24</accession>
<evidence type="ECO:0000313" key="1">
    <source>
        <dbReference type="EMBL" id="VEG74728.1"/>
    </source>
</evidence>
<keyword evidence="2" id="KW-1185">Reference proteome</keyword>
<reference evidence="1 2" key="1">
    <citation type="submission" date="2018-12" db="EMBL/GenBank/DDBJ databases">
        <authorList>
            <consortium name="Pathogen Informatics"/>
        </authorList>
    </citation>
    <scope>NUCLEOTIDE SEQUENCE [LARGE SCALE GENOMIC DNA]</scope>
    <source>
        <strain evidence="1 2">NCTC11923</strain>
    </source>
</reference>